<dbReference type="OMA" id="LTFDICK"/>
<organism evidence="2 3">
    <name type="scientific">Paramecium primaurelia</name>
    <dbReference type="NCBI Taxonomy" id="5886"/>
    <lineage>
        <taxon>Eukaryota</taxon>
        <taxon>Sar</taxon>
        <taxon>Alveolata</taxon>
        <taxon>Ciliophora</taxon>
        <taxon>Intramacronucleata</taxon>
        <taxon>Oligohymenophorea</taxon>
        <taxon>Peniculida</taxon>
        <taxon>Parameciidae</taxon>
        <taxon>Paramecium</taxon>
    </lineage>
</organism>
<comment type="caution">
    <text evidence="2">The sequence shown here is derived from an EMBL/GenBank/DDBJ whole genome shotgun (WGS) entry which is preliminary data.</text>
</comment>
<feature type="coiled-coil region" evidence="1">
    <location>
        <begin position="1"/>
        <end position="42"/>
    </location>
</feature>
<evidence type="ECO:0000313" key="3">
    <source>
        <dbReference type="Proteomes" id="UP000688137"/>
    </source>
</evidence>
<gene>
    <name evidence="2" type="ORF">PPRIM_AZ9-3.1.T0350334</name>
</gene>
<keyword evidence="3" id="KW-1185">Reference proteome</keyword>
<keyword evidence="1" id="KW-0175">Coiled coil</keyword>
<sequence>MKQLQEKLSKTLVEQQQVIKENKKLESQIRSLNDQISTIRQKCSFLTDQLNLQKMTNKGLNKGLISFDDVEMSGQLTQFQNFQIYEKDKKIIELKKELEQKNYEISKLKAAMSVSNLVYDGTESKIQQYEQEIEKQISRKDTLQNRVDELQQTLGAEAQFRIELEHLRAENQIYSQLLGFTPNLENQGVYQYNPNSVQLKLIKNIKYPIKPQNLTFDICKNCNREFYQYRPCCNPLYTLNDKLLFVPGDAFNFAQAFKDKYLKRKNDLEIDELLEILLFELNKIWHDREKNHLLLLAKHCNRRIQEIQRSNSQQPLNEKEMLQNIKRLKQQVKELQQENLEYFNQRFGKASIHI</sequence>
<name>A0A8S1LCT7_PARPR</name>
<proteinExistence type="predicted"/>
<dbReference type="EMBL" id="CAJJDM010000034">
    <property type="protein sequence ID" value="CAD8064175.1"/>
    <property type="molecule type" value="Genomic_DNA"/>
</dbReference>
<reference evidence="2" key="1">
    <citation type="submission" date="2021-01" db="EMBL/GenBank/DDBJ databases">
        <authorList>
            <consortium name="Genoscope - CEA"/>
            <person name="William W."/>
        </authorList>
    </citation>
    <scope>NUCLEOTIDE SEQUENCE</scope>
</reference>
<feature type="coiled-coil region" evidence="1">
    <location>
        <begin position="91"/>
        <end position="153"/>
    </location>
</feature>
<protein>
    <submittedName>
        <fullName evidence="2">Uncharacterized protein</fullName>
    </submittedName>
</protein>
<evidence type="ECO:0000313" key="2">
    <source>
        <dbReference type="EMBL" id="CAD8064175.1"/>
    </source>
</evidence>
<accession>A0A8S1LCT7</accession>
<feature type="coiled-coil region" evidence="1">
    <location>
        <begin position="318"/>
        <end position="345"/>
    </location>
</feature>
<evidence type="ECO:0000256" key="1">
    <source>
        <dbReference type="SAM" id="Coils"/>
    </source>
</evidence>
<dbReference type="AlphaFoldDB" id="A0A8S1LCT7"/>
<dbReference type="Proteomes" id="UP000688137">
    <property type="component" value="Unassembled WGS sequence"/>
</dbReference>